<keyword evidence="1" id="KW-0812">Transmembrane</keyword>
<accession>A0A183A141</accession>
<name>A0A183A141_9TREM</name>
<dbReference type="EMBL" id="UZAN01002688">
    <property type="protein sequence ID" value="VDP26929.1"/>
    <property type="molecule type" value="Genomic_DNA"/>
</dbReference>
<organism evidence="5">
    <name type="scientific">Echinostoma caproni</name>
    <dbReference type="NCBI Taxonomy" id="27848"/>
    <lineage>
        <taxon>Eukaryota</taxon>
        <taxon>Metazoa</taxon>
        <taxon>Spiralia</taxon>
        <taxon>Lophotrochozoa</taxon>
        <taxon>Platyhelminthes</taxon>
        <taxon>Trematoda</taxon>
        <taxon>Digenea</taxon>
        <taxon>Plagiorchiida</taxon>
        <taxon>Echinostomata</taxon>
        <taxon>Echinostomatoidea</taxon>
        <taxon>Echinostomatidae</taxon>
        <taxon>Echinostoma</taxon>
    </lineage>
</organism>
<evidence type="ECO:0000313" key="3">
    <source>
        <dbReference type="EMBL" id="VDP26929.1"/>
    </source>
</evidence>
<feature type="transmembrane region" description="Helical" evidence="1">
    <location>
        <begin position="203"/>
        <end position="226"/>
    </location>
</feature>
<gene>
    <name evidence="3" type="ORF">ECPE_LOCUS676</name>
</gene>
<reference evidence="3 4" key="2">
    <citation type="submission" date="2018-11" db="EMBL/GenBank/DDBJ databases">
        <authorList>
            <consortium name="Pathogen Informatics"/>
        </authorList>
    </citation>
    <scope>NUCLEOTIDE SEQUENCE [LARGE SCALE GENOMIC DNA]</scope>
    <source>
        <strain evidence="3 4">Egypt</strain>
    </source>
</reference>
<sequence length="239" mass="26943">MALSLNEEILSALKTLQKYNFKEAEMVLKQEAGLLDNKSAEEFFKFKAGGLCDEAKKFLETFRKYQEDFYQSDITLLAHITDPDQLLLNPLVESFRSSEFFVSVANSSYTLLRHFLQQNGLSIIQSVLNEQLSVEVIEGPPRTRLQLDVRRGALFGEAPRESNKEPVLYGLLSDPALRASSSTDPSQSTTDGSGLLNELADGVFPLVLIVLLTTCNLFLCLHVYYIQKEPRRKIPFSLQ</sequence>
<reference evidence="5" key="1">
    <citation type="submission" date="2016-06" db="UniProtKB">
        <authorList>
            <consortium name="WormBaseParasite"/>
        </authorList>
    </citation>
    <scope>IDENTIFICATION</scope>
</reference>
<evidence type="ECO:0000313" key="4">
    <source>
        <dbReference type="Proteomes" id="UP000272942"/>
    </source>
</evidence>
<dbReference type="Gene3D" id="1.25.40.500">
    <property type="entry name" value="TFIID subunit TAF5, NTD2 domain"/>
    <property type="match status" value="1"/>
</dbReference>
<keyword evidence="1" id="KW-1133">Transmembrane helix</keyword>
<dbReference type="AlphaFoldDB" id="A0A183A141"/>
<dbReference type="Pfam" id="PF04494">
    <property type="entry name" value="TFIID_NTD2"/>
    <property type="match status" value="1"/>
</dbReference>
<feature type="domain" description="TFIID subunit TAF5 NTD2" evidence="2">
    <location>
        <begin position="46"/>
        <end position="132"/>
    </location>
</feature>
<keyword evidence="4" id="KW-1185">Reference proteome</keyword>
<dbReference type="Proteomes" id="UP000272942">
    <property type="component" value="Unassembled WGS sequence"/>
</dbReference>
<dbReference type="SUPFAM" id="SSF160897">
    <property type="entry name" value="Taf5 N-terminal domain-like"/>
    <property type="match status" value="1"/>
</dbReference>
<dbReference type="WBParaSite" id="ECPE_0000067601-mRNA-1">
    <property type="protein sequence ID" value="ECPE_0000067601-mRNA-1"/>
    <property type="gene ID" value="ECPE_0000067601"/>
</dbReference>
<proteinExistence type="predicted"/>
<dbReference type="InterPro" id="IPR037264">
    <property type="entry name" value="TFIID_NTD2_sf"/>
</dbReference>
<evidence type="ECO:0000313" key="5">
    <source>
        <dbReference type="WBParaSite" id="ECPE_0000067601-mRNA-1"/>
    </source>
</evidence>
<protein>
    <submittedName>
        <fullName evidence="5">TFIID_NTD2 domain-containing protein</fullName>
    </submittedName>
</protein>
<evidence type="ECO:0000259" key="2">
    <source>
        <dbReference type="Pfam" id="PF04494"/>
    </source>
</evidence>
<dbReference type="InterPro" id="IPR007582">
    <property type="entry name" value="TFIID_NTD2"/>
</dbReference>
<keyword evidence="1" id="KW-0472">Membrane</keyword>
<evidence type="ECO:0000256" key="1">
    <source>
        <dbReference type="SAM" id="Phobius"/>
    </source>
</evidence>
<dbReference type="OrthoDB" id="6245987at2759"/>